<dbReference type="InterPro" id="IPR000209">
    <property type="entry name" value="Peptidase_S8/S53_dom"/>
</dbReference>
<protein>
    <submittedName>
        <fullName evidence="11">Uncharacterized protein</fullName>
    </submittedName>
</protein>
<evidence type="ECO:0000256" key="7">
    <source>
        <dbReference type="RuleBase" id="RU003355"/>
    </source>
</evidence>
<name>A0A9N9VIF5_9HYPO</name>
<comment type="similarity">
    <text evidence="1 6 7">Belongs to the peptidase S8 family.</text>
</comment>
<dbReference type="InterPro" id="IPR022398">
    <property type="entry name" value="Peptidase_S8_His-AS"/>
</dbReference>
<feature type="signal peptide" evidence="8">
    <location>
        <begin position="1"/>
        <end position="20"/>
    </location>
</feature>
<dbReference type="PANTHER" id="PTHR43806:SF11">
    <property type="entry name" value="CEREVISIN-RELATED"/>
    <property type="match status" value="1"/>
</dbReference>
<evidence type="ECO:0000256" key="3">
    <source>
        <dbReference type="ARBA" id="ARBA00022729"/>
    </source>
</evidence>
<keyword evidence="12" id="KW-1185">Reference proteome</keyword>
<feature type="domain" description="Inhibitor I9" evidence="10">
    <location>
        <begin position="28"/>
        <end position="102"/>
    </location>
</feature>
<gene>
    <name evidence="11" type="ORF">CRHIZ90672A_00008399</name>
</gene>
<evidence type="ECO:0000313" key="12">
    <source>
        <dbReference type="Proteomes" id="UP000696573"/>
    </source>
</evidence>
<dbReference type="PANTHER" id="PTHR43806">
    <property type="entry name" value="PEPTIDASE S8"/>
    <property type="match status" value="1"/>
</dbReference>
<dbReference type="PROSITE" id="PS00136">
    <property type="entry name" value="SUBTILASE_ASP"/>
    <property type="match status" value="1"/>
</dbReference>
<feature type="active site" description="Charge relay system" evidence="6">
    <location>
        <position position="154"/>
    </location>
</feature>
<feature type="chain" id="PRO_5040448546" evidence="8">
    <location>
        <begin position="21"/>
        <end position="438"/>
    </location>
</feature>
<dbReference type="OrthoDB" id="19448at2759"/>
<dbReference type="EMBL" id="CABFNQ020000715">
    <property type="protein sequence ID" value="CAH0025698.1"/>
    <property type="molecule type" value="Genomic_DNA"/>
</dbReference>
<comment type="caution">
    <text evidence="11">The sequence shown here is derived from an EMBL/GenBank/DDBJ whole genome shotgun (WGS) entry which is preliminary data.</text>
</comment>
<feature type="domain" description="Peptidase S8/S53" evidence="9">
    <location>
        <begin position="146"/>
        <end position="392"/>
    </location>
</feature>
<evidence type="ECO:0000256" key="8">
    <source>
        <dbReference type="SAM" id="SignalP"/>
    </source>
</evidence>
<dbReference type="GO" id="GO:0006508">
    <property type="term" value="P:proteolysis"/>
    <property type="evidence" value="ECO:0007669"/>
    <property type="project" value="UniProtKB-KW"/>
</dbReference>
<keyword evidence="4 6" id="KW-0378">Hydrolase</keyword>
<feature type="active site" description="Charge relay system" evidence="6">
    <location>
        <position position="362"/>
    </location>
</feature>
<accession>A0A9N9VIF5</accession>
<evidence type="ECO:0000256" key="2">
    <source>
        <dbReference type="ARBA" id="ARBA00022670"/>
    </source>
</evidence>
<organism evidence="11 12">
    <name type="scientific">Clonostachys rhizophaga</name>
    <dbReference type="NCBI Taxonomy" id="160324"/>
    <lineage>
        <taxon>Eukaryota</taxon>
        <taxon>Fungi</taxon>
        <taxon>Dikarya</taxon>
        <taxon>Ascomycota</taxon>
        <taxon>Pezizomycotina</taxon>
        <taxon>Sordariomycetes</taxon>
        <taxon>Hypocreomycetidae</taxon>
        <taxon>Hypocreales</taxon>
        <taxon>Bionectriaceae</taxon>
        <taxon>Clonostachys</taxon>
    </lineage>
</organism>
<evidence type="ECO:0000256" key="1">
    <source>
        <dbReference type="ARBA" id="ARBA00011073"/>
    </source>
</evidence>
<dbReference type="InterPro" id="IPR015500">
    <property type="entry name" value="Peptidase_S8_subtilisin-rel"/>
</dbReference>
<dbReference type="InterPro" id="IPR036852">
    <property type="entry name" value="Peptidase_S8/S53_dom_sf"/>
</dbReference>
<dbReference type="InterPro" id="IPR023827">
    <property type="entry name" value="Peptidase_S8_Asp-AS"/>
</dbReference>
<dbReference type="PROSITE" id="PS00138">
    <property type="entry name" value="SUBTILASE_SER"/>
    <property type="match status" value="1"/>
</dbReference>
<evidence type="ECO:0000256" key="4">
    <source>
        <dbReference type="ARBA" id="ARBA00022801"/>
    </source>
</evidence>
<dbReference type="Proteomes" id="UP000696573">
    <property type="component" value="Unassembled WGS sequence"/>
</dbReference>
<dbReference type="PROSITE" id="PS51892">
    <property type="entry name" value="SUBTILASE"/>
    <property type="match status" value="1"/>
</dbReference>
<reference evidence="11" key="1">
    <citation type="submission" date="2021-10" db="EMBL/GenBank/DDBJ databases">
        <authorList>
            <person name="Piombo E."/>
        </authorList>
    </citation>
    <scope>NUCLEOTIDE SEQUENCE</scope>
</reference>
<dbReference type="AlphaFoldDB" id="A0A9N9VIF5"/>
<keyword evidence="3 8" id="KW-0732">Signal</keyword>
<evidence type="ECO:0000256" key="5">
    <source>
        <dbReference type="ARBA" id="ARBA00022825"/>
    </source>
</evidence>
<dbReference type="Pfam" id="PF05922">
    <property type="entry name" value="Inhibitor_I9"/>
    <property type="match status" value="1"/>
</dbReference>
<keyword evidence="2 6" id="KW-0645">Protease</keyword>
<proteinExistence type="inferred from homology"/>
<dbReference type="GO" id="GO:0004252">
    <property type="term" value="F:serine-type endopeptidase activity"/>
    <property type="evidence" value="ECO:0007669"/>
    <property type="project" value="UniProtKB-UniRule"/>
</dbReference>
<dbReference type="PROSITE" id="PS00137">
    <property type="entry name" value="SUBTILASE_HIS"/>
    <property type="match status" value="1"/>
</dbReference>
<dbReference type="InterPro" id="IPR050131">
    <property type="entry name" value="Peptidase_S8_subtilisin-like"/>
</dbReference>
<dbReference type="Gene3D" id="3.40.50.200">
    <property type="entry name" value="Peptidase S8/S53 domain"/>
    <property type="match status" value="1"/>
</dbReference>
<dbReference type="Pfam" id="PF00082">
    <property type="entry name" value="Peptidase_S8"/>
    <property type="match status" value="1"/>
</dbReference>
<dbReference type="InterPro" id="IPR023828">
    <property type="entry name" value="Peptidase_S8_Ser-AS"/>
</dbReference>
<keyword evidence="5 6" id="KW-0720">Serine protease</keyword>
<evidence type="ECO:0000259" key="10">
    <source>
        <dbReference type="Pfam" id="PF05922"/>
    </source>
</evidence>
<evidence type="ECO:0000259" key="9">
    <source>
        <dbReference type="Pfam" id="PF00082"/>
    </source>
</evidence>
<dbReference type="SUPFAM" id="SSF54897">
    <property type="entry name" value="Protease propeptides/inhibitors"/>
    <property type="match status" value="1"/>
</dbReference>
<dbReference type="PRINTS" id="PR00723">
    <property type="entry name" value="SUBTILISIN"/>
</dbReference>
<evidence type="ECO:0000313" key="11">
    <source>
        <dbReference type="EMBL" id="CAH0025698.1"/>
    </source>
</evidence>
<dbReference type="InterPro" id="IPR010259">
    <property type="entry name" value="S8pro/Inhibitor_I9"/>
</dbReference>
<dbReference type="SUPFAM" id="SSF52743">
    <property type="entry name" value="Subtilisin-like"/>
    <property type="match status" value="1"/>
</dbReference>
<sequence>MWKIARHLLLLVCLLCTVSCHQKKPGHYHVVLKDDLDTKLHDHIAWVNDINLKSGSGHHGVKHSYDCLIGKGYFAHISGKTAREIEQSDEVLHVVPQSTWSLASVPSKEDIIVDDRIDPKNWALTAISSNPPKIKGPYKYHASQATGTYIYIVDTGIQSDDEEFEGRVEHGWGYTPDGDLDKGKLYGDLFHGTFVAGIAGGRRHGVAKNTTLVDVKIGRDERGDDAIWDDTVIKGLCWTADNIKQHKRAKKAVVNLSLSVDQLECLTALHLIKNLAGQGVTVVFAAGNDGQDVKNTCLGNSPDVIKVGAYDKDFNAWNDSNHGTGIDVWAPGVNVRSVLSQAVLERERRGWGWPKDTRSGTSLAAPHVSGIIAGWMAEEDEGLSPAQVREKIDKLSFQDLLGHGDFAKKGVPSDEWEYRLANNRMIYNGADGAPQKKG</sequence>
<feature type="active site" description="Charge relay system" evidence="6">
    <location>
        <position position="191"/>
    </location>
</feature>
<evidence type="ECO:0000256" key="6">
    <source>
        <dbReference type="PROSITE-ProRule" id="PRU01240"/>
    </source>
</evidence>